<evidence type="ECO:0000313" key="8">
    <source>
        <dbReference type="EMBL" id="PTE14475.1"/>
    </source>
</evidence>
<keyword evidence="2" id="KW-0813">Transport</keyword>
<dbReference type="PANTHER" id="PTHR43875:SF14">
    <property type="entry name" value="ABC TRANSPORTER ATP-BINDING PROTEIN"/>
    <property type="match status" value="1"/>
</dbReference>
<proteinExistence type="inferred from homology"/>
<dbReference type="Gene3D" id="2.40.50.140">
    <property type="entry name" value="Nucleic acid-binding proteins"/>
    <property type="match status" value="1"/>
</dbReference>
<evidence type="ECO:0000313" key="9">
    <source>
        <dbReference type="Proteomes" id="UP000241362"/>
    </source>
</evidence>
<evidence type="ECO:0000256" key="4">
    <source>
        <dbReference type="ARBA" id="ARBA00022741"/>
    </source>
</evidence>
<keyword evidence="3" id="KW-1003">Cell membrane</keyword>
<evidence type="ECO:0000256" key="3">
    <source>
        <dbReference type="ARBA" id="ARBA00022475"/>
    </source>
</evidence>
<dbReference type="GO" id="GO:0055052">
    <property type="term" value="C:ATP-binding cassette (ABC) transporter complex, substrate-binding subunit-containing"/>
    <property type="evidence" value="ECO:0007669"/>
    <property type="project" value="TreeGrafter"/>
</dbReference>
<accession>A0A2T4J989</accession>
<dbReference type="InterPro" id="IPR047641">
    <property type="entry name" value="ABC_transpr_MalK/UgpC-like"/>
</dbReference>
<reference evidence="8 9" key="1">
    <citation type="submission" date="2018-03" db="EMBL/GenBank/DDBJ databases">
        <title>Rhodobacter blasticus.</title>
        <authorList>
            <person name="Meyer T.E."/>
            <person name="Miller S."/>
            <person name="Lodha T."/>
            <person name="Gandham S."/>
            <person name="Chintalapati S."/>
            <person name="Chintalapati V.R."/>
        </authorList>
    </citation>
    <scope>NUCLEOTIDE SEQUENCE [LARGE SCALE GENOMIC DNA]</scope>
    <source>
        <strain evidence="8 9">DSM 2131</strain>
    </source>
</reference>
<dbReference type="InterPro" id="IPR015853">
    <property type="entry name" value="ABC_transpr_FbpC"/>
</dbReference>
<keyword evidence="9" id="KW-1185">Reference proteome</keyword>
<dbReference type="GO" id="GO:0016887">
    <property type="term" value="F:ATP hydrolysis activity"/>
    <property type="evidence" value="ECO:0007669"/>
    <property type="project" value="InterPro"/>
</dbReference>
<dbReference type="EMBL" id="PZKE01000007">
    <property type="protein sequence ID" value="PTE14475.1"/>
    <property type="molecule type" value="Genomic_DNA"/>
</dbReference>
<dbReference type="PANTHER" id="PTHR43875">
    <property type="entry name" value="MALTODEXTRIN IMPORT ATP-BINDING PROTEIN MSMX"/>
    <property type="match status" value="1"/>
</dbReference>
<gene>
    <name evidence="8" type="ORF">C5F44_08850</name>
</gene>
<dbReference type="Pfam" id="PF00005">
    <property type="entry name" value="ABC_tran"/>
    <property type="match status" value="1"/>
</dbReference>
<evidence type="ECO:0000256" key="6">
    <source>
        <dbReference type="ARBA" id="ARBA00023136"/>
    </source>
</evidence>
<organism evidence="8 9">
    <name type="scientific">Fuscovulum blasticum DSM 2131</name>
    <dbReference type="NCBI Taxonomy" id="1188250"/>
    <lineage>
        <taxon>Bacteria</taxon>
        <taxon>Pseudomonadati</taxon>
        <taxon>Pseudomonadota</taxon>
        <taxon>Alphaproteobacteria</taxon>
        <taxon>Rhodobacterales</taxon>
        <taxon>Paracoccaceae</taxon>
        <taxon>Pseudogemmobacter</taxon>
    </lineage>
</organism>
<dbReference type="Gene3D" id="2.40.50.100">
    <property type="match status" value="1"/>
</dbReference>
<dbReference type="InterPro" id="IPR008995">
    <property type="entry name" value="Mo/tungstate-bd_C_term_dom"/>
</dbReference>
<dbReference type="AlphaFoldDB" id="A0A2T4J989"/>
<dbReference type="Proteomes" id="UP000241362">
    <property type="component" value="Unassembled WGS sequence"/>
</dbReference>
<dbReference type="SUPFAM" id="SSF50331">
    <property type="entry name" value="MOP-like"/>
    <property type="match status" value="1"/>
</dbReference>
<dbReference type="InterPro" id="IPR003593">
    <property type="entry name" value="AAA+_ATPase"/>
</dbReference>
<feature type="domain" description="ABC transporter" evidence="7">
    <location>
        <begin position="4"/>
        <end position="241"/>
    </location>
</feature>
<dbReference type="SMART" id="SM00382">
    <property type="entry name" value="AAA"/>
    <property type="match status" value="1"/>
</dbReference>
<dbReference type="SUPFAM" id="SSF52540">
    <property type="entry name" value="P-loop containing nucleoside triphosphate hydrolases"/>
    <property type="match status" value="1"/>
</dbReference>
<dbReference type="Gene3D" id="3.40.50.300">
    <property type="entry name" value="P-loop containing nucleotide triphosphate hydrolases"/>
    <property type="match status" value="1"/>
</dbReference>
<dbReference type="FunFam" id="3.40.50.300:FF:000042">
    <property type="entry name" value="Maltose/maltodextrin ABC transporter, ATP-binding protein"/>
    <property type="match status" value="1"/>
</dbReference>
<protein>
    <submittedName>
        <fullName evidence="8">ABC transporter ATP-binding protein</fullName>
    </submittedName>
</protein>
<sequence>MAQITLSKLAHSYFPKPRGEQDFALKEMDHVWQDGGAYALLGSSGCGKTTLLNIISGLLKPSQGRVLFGDRDVTDAETSERNIAQVFQFPVVYDTMTVRDNLAFPLRNRGMDAAYIKARVNQIAAMIGMDAMLDRKARGLTADAKQKISLGRGMVREDVNAILFDEPLTVIDPHMKWELRTQLKQLHREFGHTMIYVTHDQTEALTFADKVVVMYDGRVVQMGTPEDLFERPAHTFVGYFIGSPGMNLLPADIRGDTAYVQGAPVPLGASYAPIAGKSQIGIRPEYAVLTRGDGLPITIRRVEDVGRHRIIRGEVAGTSVNVIAPEGMAVDTTLTHVRFTPDRINVYADDWRVEGGAA</sequence>
<dbReference type="CDD" id="cd03259">
    <property type="entry name" value="ABC_Carb_Solutes_like"/>
    <property type="match status" value="1"/>
</dbReference>
<name>A0A2T4J989_FUSBL</name>
<dbReference type="RefSeq" id="WP_107673165.1">
    <property type="nucleotide sequence ID" value="NZ_PZKE01000007.1"/>
</dbReference>
<dbReference type="GO" id="GO:0005524">
    <property type="term" value="F:ATP binding"/>
    <property type="evidence" value="ECO:0007669"/>
    <property type="project" value="UniProtKB-KW"/>
</dbReference>
<evidence type="ECO:0000256" key="2">
    <source>
        <dbReference type="ARBA" id="ARBA00022448"/>
    </source>
</evidence>
<dbReference type="InterPro" id="IPR003439">
    <property type="entry name" value="ABC_transporter-like_ATP-bd"/>
</dbReference>
<keyword evidence="5 8" id="KW-0067">ATP-binding</keyword>
<keyword evidence="6" id="KW-0472">Membrane</keyword>
<dbReference type="InterPro" id="IPR012340">
    <property type="entry name" value="NA-bd_OB-fold"/>
</dbReference>
<evidence type="ECO:0000256" key="1">
    <source>
        <dbReference type="ARBA" id="ARBA00005417"/>
    </source>
</evidence>
<dbReference type="InterPro" id="IPR027417">
    <property type="entry name" value="P-loop_NTPase"/>
</dbReference>
<evidence type="ECO:0000256" key="5">
    <source>
        <dbReference type="ARBA" id="ARBA00022840"/>
    </source>
</evidence>
<dbReference type="GO" id="GO:0015408">
    <property type="term" value="F:ABC-type ferric iron transporter activity"/>
    <property type="evidence" value="ECO:0007669"/>
    <property type="project" value="InterPro"/>
</dbReference>
<comment type="caution">
    <text evidence="8">The sequence shown here is derived from an EMBL/GenBank/DDBJ whole genome shotgun (WGS) entry which is preliminary data.</text>
</comment>
<dbReference type="PROSITE" id="PS50893">
    <property type="entry name" value="ABC_TRANSPORTER_2"/>
    <property type="match status" value="1"/>
</dbReference>
<evidence type="ECO:0000259" key="7">
    <source>
        <dbReference type="PROSITE" id="PS50893"/>
    </source>
</evidence>
<comment type="similarity">
    <text evidence="1">Belongs to the ABC transporter superfamily.</text>
</comment>
<keyword evidence="4" id="KW-0547">Nucleotide-binding</keyword>